<protein>
    <submittedName>
        <fullName evidence="1">Uncharacterized protein</fullName>
    </submittedName>
</protein>
<name>A0A367VAQ9_9PROT</name>
<evidence type="ECO:0000313" key="1">
    <source>
        <dbReference type="EMBL" id="RCK21561.1"/>
    </source>
</evidence>
<comment type="caution">
    <text evidence="1">The sequence shown here is derived from an EMBL/GenBank/DDBJ whole genome shotgun (WGS) entry which is preliminary data.</text>
</comment>
<dbReference type="Proteomes" id="UP000253061">
    <property type="component" value="Unassembled WGS sequence"/>
</dbReference>
<evidence type="ECO:0000313" key="2">
    <source>
        <dbReference type="Proteomes" id="UP000253061"/>
    </source>
</evidence>
<proteinExistence type="predicted"/>
<dbReference type="EMBL" id="JPWB01000005">
    <property type="protein sequence ID" value="RCK21561.1"/>
    <property type="molecule type" value="Genomic_DNA"/>
</dbReference>
<dbReference type="RefSeq" id="WP_062955638.1">
    <property type="nucleotide sequence ID" value="NZ_JPWB01000005.1"/>
</dbReference>
<reference evidence="1 2" key="1">
    <citation type="submission" date="2014-07" db="EMBL/GenBank/DDBJ databases">
        <title>Draft genome sequence of Thalassospira profundimaris R8-17.</title>
        <authorList>
            <person name="Lai Q."/>
            <person name="Shao Z."/>
        </authorList>
    </citation>
    <scope>NUCLEOTIDE SEQUENCE [LARGE SCALE GENOMIC DNA]</scope>
    <source>
        <strain evidence="1 2">R8-17</strain>
    </source>
</reference>
<accession>A0A367VAQ9</accession>
<organism evidence="1 2">
    <name type="scientific">Thalassospira profundimaris</name>
    <dbReference type="NCBI Taxonomy" id="502049"/>
    <lineage>
        <taxon>Bacteria</taxon>
        <taxon>Pseudomonadati</taxon>
        <taxon>Pseudomonadota</taxon>
        <taxon>Alphaproteobacteria</taxon>
        <taxon>Rhodospirillales</taxon>
        <taxon>Thalassospiraceae</taxon>
        <taxon>Thalassospira</taxon>
    </lineage>
</organism>
<sequence>MAIDVNDYPVDLTGQLASLGAQANVFCSEPVLANGISDFYLPAYTESAGVGGQYRSIDFDSPQTSFLLPKEYQICSTLIDGYMTVEDDWDGYGCERPSLYACIGAKKILKYLSEVGGVVAPSPMLVEDGDVALYWRDVAAGLYVEIGATSEYTYYYHLDNGTNVYEDEDISIDDGLSGLLTEKLKEALASLG</sequence>
<gene>
    <name evidence="1" type="ORF">TH6_13265</name>
</gene>
<dbReference type="AlphaFoldDB" id="A0A367VAQ9"/>